<keyword evidence="12" id="KW-1185">Reference proteome</keyword>
<keyword evidence="2" id="KW-0597">Phosphoprotein</keyword>
<proteinExistence type="inferred from homology"/>
<dbReference type="PROSITE" id="PS00108">
    <property type="entry name" value="PROTEIN_KINASE_ST"/>
    <property type="match status" value="1"/>
</dbReference>
<keyword evidence="5" id="KW-0418">Kinase</keyword>
<dbReference type="Proteomes" id="UP001470230">
    <property type="component" value="Unassembled WGS sequence"/>
</dbReference>
<dbReference type="SUPFAM" id="SSF56112">
    <property type="entry name" value="Protein kinase-like (PK-like)"/>
    <property type="match status" value="1"/>
</dbReference>
<evidence type="ECO:0000256" key="7">
    <source>
        <dbReference type="PROSITE-ProRule" id="PRU10141"/>
    </source>
</evidence>
<keyword evidence="4 7" id="KW-0547">Nucleotide-binding</keyword>
<dbReference type="Gene3D" id="1.10.510.10">
    <property type="entry name" value="Transferase(Phosphotransferase) domain 1"/>
    <property type="match status" value="1"/>
</dbReference>
<dbReference type="CDD" id="cd05123">
    <property type="entry name" value="STKc_AGC"/>
    <property type="match status" value="1"/>
</dbReference>
<gene>
    <name evidence="11" type="ORF">M9Y10_008303</name>
</gene>
<dbReference type="InterPro" id="IPR011993">
    <property type="entry name" value="PH-like_dom_sf"/>
</dbReference>
<protein>
    <recommendedName>
        <fullName evidence="10">Protein kinase domain-containing protein</fullName>
    </recommendedName>
</protein>
<evidence type="ECO:0000256" key="1">
    <source>
        <dbReference type="ARBA" id="ARBA00022527"/>
    </source>
</evidence>
<reference evidence="11 12" key="1">
    <citation type="submission" date="2024-04" db="EMBL/GenBank/DDBJ databases">
        <title>Tritrichomonas musculus Genome.</title>
        <authorList>
            <person name="Alves-Ferreira E."/>
            <person name="Grigg M."/>
            <person name="Lorenzi H."/>
            <person name="Galac M."/>
        </authorList>
    </citation>
    <scope>NUCLEOTIDE SEQUENCE [LARGE SCALE GENOMIC DNA]</scope>
    <source>
        <strain evidence="11 12">EAF2021</strain>
    </source>
</reference>
<dbReference type="PROSITE" id="PS00107">
    <property type="entry name" value="PROTEIN_KINASE_ATP"/>
    <property type="match status" value="1"/>
</dbReference>
<dbReference type="InterPro" id="IPR045270">
    <property type="entry name" value="STKc_AGC"/>
</dbReference>
<dbReference type="SUPFAM" id="SSF50729">
    <property type="entry name" value="PH domain-like"/>
    <property type="match status" value="1"/>
</dbReference>
<dbReference type="InterPro" id="IPR017441">
    <property type="entry name" value="Protein_kinase_ATP_BS"/>
</dbReference>
<evidence type="ECO:0000256" key="8">
    <source>
        <dbReference type="RuleBase" id="RU000304"/>
    </source>
</evidence>
<evidence type="ECO:0000256" key="3">
    <source>
        <dbReference type="ARBA" id="ARBA00022679"/>
    </source>
</evidence>
<dbReference type="InterPro" id="IPR011009">
    <property type="entry name" value="Kinase-like_dom_sf"/>
</dbReference>
<evidence type="ECO:0000256" key="4">
    <source>
        <dbReference type="ARBA" id="ARBA00022741"/>
    </source>
</evidence>
<dbReference type="SMART" id="SM00220">
    <property type="entry name" value="S_TKc"/>
    <property type="match status" value="1"/>
</dbReference>
<name>A0ABR2IXV2_9EUKA</name>
<dbReference type="PROSITE" id="PS50011">
    <property type="entry name" value="PROTEIN_KINASE_DOM"/>
    <property type="match status" value="1"/>
</dbReference>
<evidence type="ECO:0000256" key="9">
    <source>
        <dbReference type="SAM" id="MobiDB-lite"/>
    </source>
</evidence>
<organism evidence="11 12">
    <name type="scientific">Tritrichomonas musculus</name>
    <dbReference type="NCBI Taxonomy" id="1915356"/>
    <lineage>
        <taxon>Eukaryota</taxon>
        <taxon>Metamonada</taxon>
        <taxon>Parabasalia</taxon>
        <taxon>Tritrichomonadida</taxon>
        <taxon>Tritrichomonadidae</taxon>
        <taxon>Tritrichomonas</taxon>
    </lineage>
</organism>
<feature type="domain" description="Protein kinase" evidence="10">
    <location>
        <begin position="135"/>
        <end position="385"/>
    </location>
</feature>
<dbReference type="PANTHER" id="PTHR24351">
    <property type="entry name" value="RIBOSOMAL PROTEIN S6 KINASE"/>
    <property type="match status" value="1"/>
</dbReference>
<evidence type="ECO:0000256" key="2">
    <source>
        <dbReference type="ARBA" id="ARBA00022553"/>
    </source>
</evidence>
<evidence type="ECO:0000313" key="12">
    <source>
        <dbReference type="Proteomes" id="UP001470230"/>
    </source>
</evidence>
<keyword evidence="3" id="KW-0808">Transferase</keyword>
<comment type="similarity">
    <text evidence="8">Belongs to the protein kinase superfamily.</text>
</comment>
<evidence type="ECO:0000256" key="5">
    <source>
        <dbReference type="ARBA" id="ARBA00022777"/>
    </source>
</evidence>
<dbReference type="Gene3D" id="2.30.29.30">
    <property type="entry name" value="Pleckstrin-homology domain (PH domain)/Phosphotyrosine-binding domain (PTB)"/>
    <property type="match status" value="1"/>
</dbReference>
<dbReference type="Gene3D" id="3.30.200.20">
    <property type="entry name" value="Phosphorylase Kinase, domain 1"/>
    <property type="match status" value="1"/>
</dbReference>
<evidence type="ECO:0000259" key="10">
    <source>
        <dbReference type="PROSITE" id="PS50011"/>
    </source>
</evidence>
<accession>A0ABR2IXV2</accession>
<dbReference type="InterPro" id="IPR008271">
    <property type="entry name" value="Ser/Thr_kinase_AS"/>
</dbReference>
<evidence type="ECO:0000313" key="11">
    <source>
        <dbReference type="EMBL" id="KAK8870421.1"/>
    </source>
</evidence>
<sequence length="456" mass="52531">MSQQAKPPEKSIEENSEEKGDDTSEGSKPQPSITGKLRYKSRVLGLWKLRFFTLIEQTLYISKTENIEDAFETITIDDSVDIYLDDDKDPPQFTINGPNCGKHICSGILPEVLAWVFTLRTCKKAANSGYSMDQFRILQVLGRGFYGKVMLVEKLDTGDLYALKTIRKRKLLDLDQLSTVQAERALLYQLPKHPFIVNLMFAFQTEHKFYLGLEYAPGGELLRHIRNQDIFPFEDTRLYLAEITLALEHLHKNKIIYRDLKPENILLDKSGHIKLADFGLSKQITDFTDTFCGTAEYIAPEILRREKYSFPIDWWSMGILLYDIINDGTPFYDDNQTVMFEKILNQEPEFPKYGNKTANDLIKLLLNKDPAKRPTVEEIKAHPFFRPLNWDKVFRKEYKPGSFQSVSEYQPNGFSNEFTAETPVDSETHSVLKSGEGFIPDFSFGEPQDALTFKFT</sequence>
<feature type="compositionally biased region" description="Basic and acidic residues" evidence="9">
    <location>
        <begin position="7"/>
        <end position="22"/>
    </location>
</feature>
<feature type="binding site" evidence="7">
    <location>
        <position position="168"/>
    </location>
    <ligand>
        <name>ATP</name>
        <dbReference type="ChEBI" id="CHEBI:30616"/>
    </ligand>
</feature>
<dbReference type="EMBL" id="JAPFFF010000014">
    <property type="protein sequence ID" value="KAK8870421.1"/>
    <property type="molecule type" value="Genomic_DNA"/>
</dbReference>
<comment type="caution">
    <text evidence="11">The sequence shown here is derived from an EMBL/GenBank/DDBJ whole genome shotgun (WGS) entry which is preliminary data.</text>
</comment>
<dbReference type="Pfam" id="PF00069">
    <property type="entry name" value="Pkinase"/>
    <property type="match status" value="1"/>
</dbReference>
<keyword evidence="6 7" id="KW-0067">ATP-binding</keyword>
<dbReference type="InterPro" id="IPR000719">
    <property type="entry name" value="Prot_kinase_dom"/>
</dbReference>
<evidence type="ECO:0000256" key="6">
    <source>
        <dbReference type="ARBA" id="ARBA00022840"/>
    </source>
</evidence>
<keyword evidence="1 8" id="KW-0723">Serine/threonine-protein kinase</keyword>
<feature type="region of interest" description="Disordered" evidence="9">
    <location>
        <begin position="1"/>
        <end position="33"/>
    </location>
</feature>